<name>A0AAD9TP75_9ROSI</name>
<dbReference type="PROSITE" id="PS51450">
    <property type="entry name" value="LRR"/>
    <property type="match status" value="1"/>
</dbReference>
<dbReference type="SUPFAM" id="SSF52058">
    <property type="entry name" value="L domain-like"/>
    <property type="match status" value="1"/>
</dbReference>
<protein>
    <submittedName>
        <fullName evidence="2">Uncharacterized protein</fullName>
    </submittedName>
</protein>
<dbReference type="InterPro" id="IPR050905">
    <property type="entry name" value="Plant_NBS-LRR"/>
</dbReference>
<dbReference type="AlphaFoldDB" id="A0AAD9TP75"/>
<comment type="caution">
    <text evidence="2">The sequence shown here is derived from an EMBL/GenBank/DDBJ whole genome shotgun (WGS) entry which is preliminary data.</text>
</comment>
<dbReference type="InterPro" id="IPR001611">
    <property type="entry name" value="Leu-rich_rpt"/>
</dbReference>
<dbReference type="InterPro" id="IPR032675">
    <property type="entry name" value="LRR_dom_sf"/>
</dbReference>
<evidence type="ECO:0000313" key="2">
    <source>
        <dbReference type="EMBL" id="KAK2639462.1"/>
    </source>
</evidence>
<dbReference type="PANTHER" id="PTHR33463">
    <property type="entry name" value="NB-ARC DOMAIN-CONTAINING PROTEIN-RELATED"/>
    <property type="match status" value="1"/>
</dbReference>
<evidence type="ECO:0000313" key="3">
    <source>
        <dbReference type="Proteomes" id="UP001280121"/>
    </source>
</evidence>
<dbReference type="EMBL" id="JANJYI010000008">
    <property type="protein sequence ID" value="KAK2639462.1"/>
    <property type="molecule type" value="Genomic_DNA"/>
</dbReference>
<accession>A0AAD9TP75</accession>
<proteinExistence type="predicted"/>
<keyword evidence="1" id="KW-0611">Plant defense</keyword>
<reference evidence="2" key="1">
    <citation type="journal article" date="2023" name="Plant J.">
        <title>Genome sequences and population genomics provide insights into the demographic history, inbreeding, and mutation load of two 'living fossil' tree species of Dipteronia.</title>
        <authorList>
            <person name="Feng Y."/>
            <person name="Comes H.P."/>
            <person name="Chen J."/>
            <person name="Zhu S."/>
            <person name="Lu R."/>
            <person name="Zhang X."/>
            <person name="Li P."/>
            <person name="Qiu J."/>
            <person name="Olsen K.M."/>
            <person name="Qiu Y."/>
        </authorList>
    </citation>
    <scope>NUCLEOTIDE SEQUENCE</scope>
    <source>
        <strain evidence="2">KIB01</strain>
    </source>
</reference>
<sequence length="136" mass="14912">MSIIENLKDSCLLEHGAGEGTVKMHDVVRDVAIWISSSLEDGCKSLVRSGFGLTRISEAEMSQSLKRVSFMHNKITELSDCDNCCPETVSLLLQGNLSLIRISDGFLQAFQSLKVLNLSGTRIQSLPQSILQLSDL</sequence>
<dbReference type="Proteomes" id="UP001280121">
    <property type="component" value="Unassembled WGS sequence"/>
</dbReference>
<dbReference type="PANTHER" id="PTHR33463:SF202">
    <property type="entry name" value="NB-ARC DOMAIN-CONTAINING PROTEIN"/>
    <property type="match status" value="1"/>
</dbReference>
<keyword evidence="3" id="KW-1185">Reference proteome</keyword>
<gene>
    <name evidence="2" type="ORF">Ddye_027257</name>
</gene>
<organism evidence="2 3">
    <name type="scientific">Dipteronia dyeriana</name>
    <dbReference type="NCBI Taxonomy" id="168575"/>
    <lineage>
        <taxon>Eukaryota</taxon>
        <taxon>Viridiplantae</taxon>
        <taxon>Streptophyta</taxon>
        <taxon>Embryophyta</taxon>
        <taxon>Tracheophyta</taxon>
        <taxon>Spermatophyta</taxon>
        <taxon>Magnoliopsida</taxon>
        <taxon>eudicotyledons</taxon>
        <taxon>Gunneridae</taxon>
        <taxon>Pentapetalae</taxon>
        <taxon>rosids</taxon>
        <taxon>malvids</taxon>
        <taxon>Sapindales</taxon>
        <taxon>Sapindaceae</taxon>
        <taxon>Hippocastanoideae</taxon>
        <taxon>Acereae</taxon>
        <taxon>Dipteronia</taxon>
    </lineage>
</organism>
<evidence type="ECO:0000256" key="1">
    <source>
        <dbReference type="ARBA" id="ARBA00022821"/>
    </source>
</evidence>
<dbReference type="Gene3D" id="3.80.10.10">
    <property type="entry name" value="Ribonuclease Inhibitor"/>
    <property type="match status" value="1"/>
</dbReference>